<dbReference type="SUPFAM" id="SSF52777">
    <property type="entry name" value="CoA-dependent acyltransferases"/>
    <property type="match status" value="1"/>
</dbReference>
<comment type="pathway">
    <text evidence="2">Lipid metabolism.</text>
</comment>
<dbReference type="GO" id="GO:0001666">
    <property type="term" value="P:response to hypoxia"/>
    <property type="evidence" value="ECO:0007669"/>
    <property type="project" value="TreeGrafter"/>
</dbReference>
<comment type="caution">
    <text evidence="14">The sequence shown here is derived from an EMBL/GenBank/DDBJ whole genome shotgun (WGS) entry which is preliminary data.</text>
</comment>
<proteinExistence type="inferred from homology"/>
<feature type="compositionally biased region" description="Basic residues" evidence="11">
    <location>
        <begin position="516"/>
        <end position="526"/>
    </location>
</feature>
<evidence type="ECO:0000256" key="2">
    <source>
        <dbReference type="ARBA" id="ARBA00005189"/>
    </source>
</evidence>
<evidence type="ECO:0000256" key="9">
    <source>
        <dbReference type="ARBA" id="ARBA00023315"/>
    </source>
</evidence>
<dbReference type="UniPathway" id="UPA00282"/>
<dbReference type="OrthoDB" id="9810950at2"/>
<evidence type="ECO:0000313" key="15">
    <source>
        <dbReference type="Proteomes" id="UP000241421"/>
    </source>
</evidence>
<evidence type="ECO:0000256" key="6">
    <source>
        <dbReference type="ARBA" id="ARBA00022679"/>
    </source>
</evidence>
<comment type="catalytic activity">
    <reaction evidence="10">
        <text>an acyl-CoA + a 1,2-diacyl-sn-glycerol = a triacyl-sn-glycerol + CoA</text>
        <dbReference type="Rhea" id="RHEA:10868"/>
        <dbReference type="ChEBI" id="CHEBI:17815"/>
        <dbReference type="ChEBI" id="CHEBI:57287"/>
        <dbReference type="ChEBI" id="CHEBI:58342"/>
        <dbReference type="ChEBI" id="CHEBI:64615"/>
        <dbReference type="EC" id="2.3.1.20"/>
    </reaction>
</comment>
<dbReference type="Proteomes" id="UP000241421">
    <property type="component" value="Unassembled WGS sequence"/>
</dbReference>
<dbReference type="InterPro" id="IPR014292">
    <property type="entry name" value="Acyl_transf_WS/DGAT"/>
</dbReference>
<evidence type="ECO:0000259" key="12">
    <source>
        <dbReference type="Pfam" id="PF03007"/>
    </source>
</evidence>
<evidence type="ECO:0000256" key="3">
    <source>
        <dbReference type="ARBA" id="ARBA00009587"/>
    </source>
</evidence>
<keyword evidence="5" id="KW-0444">Lipid biosynthesis</keyword>
<evidence type="ECO:0000256" key="1">
    <source>
        <dbReference type="ARBA" id="ARBA00004771"/>
    </source>
</evidence>
<feature type="domain" description="O-acyltransferase WSD1 C-terminal" evidence="13">
    <location>
        <begin position="341"/>
        <end position="490"/>
    </location>
</feature>
<dbReference type="GO" id="GO:0004144">
    <property type="term" value="F:diacylglycerol O-acyltransferase activity"/>
    <property type="evidence" value="ECO:0007669"/>
    <property type="project" value="UniProtKB-EC"/>
</dbReference>
<evidence type="ECO:0000256" key="7">
    <source>
        <dbReference type="ARBA" id="ARBA00022798"/>
    </source>
</evidence>
<gene>
    <name evidence="14" type="ORF">C7C56_021395</name>
</gene>
<sequence length="550" mass="59558">MWALPASFGPMPAAVINYGVSLRISMEHLSGLDATFLHLETPEMPMHVGALHQLDLPEALEGDYIDAVKRHVADRMHLATVFTKKLALMPFDIANPVWVDDDDVDLDYHIRQITLPRPGTQAQLEAYVGRLHSSLLDRSRPLWEFYVFDGLASGQIGFYTKIHHAALDGQGAIVLANALLDLTPVPREVAPPRQHAQHDRAPYQPPVVDMLKAALRDTLIQCTRLVRGVPTGLKAVAGVVTQNNGEGGKRRLGLPSLSFAPKTPLNASITNQRVFATAKFSLKEALAVGKTFGGTLNDAVMAIVSGALRRYLEQHHALPERSLVAAVPVSLRAEGNTDMNNQVSMMLMQLASDEADPRQRMRAIVKASAKMKKTVSNVKSIMPTDFPSLGVPWLMSGLVALYGRSRLADRLPPIANVVVSNVPGPRMPLYLAGARMTTNFPVSIVTHGLALNVTVQSYNGALDFGMIACRRAMPDVQQFAACMVAAHEELLEAALEIQAAHEREQTGVSEAEVVPAKKRAAPRKAANKAVVPKAGAKPAPKRKPRAATAA</sequence>
<evidence type="ECO:0000256" key="11">
    <source>
        <dbReference type="SAM" id="MobiDB-lite"/>
    </source>
</evidence>
<keyword evidence="8" id="KW-0443">Lipid metabolism</keyword>
<feature type="compositionally biased region" description="Low complexity" evidence="11">
    <location>
        <begin position="527"/>
        <end position="538"/>
    </location>
</feature>
<dbReference type="PANTHER" id="PTHR31650:SF1">
    <property type="entry name" value="WAX ESTER SYNTHASE_DIACYLGLYCEROL ACYLTRANSFERASE 4-RELATED"/>
    <property type="match status" value="1"/>
</dbReference>
<dbReference type="Pfam" id="PF03007">
    <property type="entry name" value="WS_DGAT_cat"/>
    <property type="match status" value="1"/>
</dbReference>
<dbReference type="EMBL" id="PXWF02000284">
    <property type="protein sequence ID" value="PWF43158.1"/>
    <property type="molecule type" value="Genomic_DNA"/>
</dbReference>
<evidence type="ECO:0000256" key="5">
    <source>
        <dbReference type="ARBA" id="ARBA00022516"/>
    </source>
</evidence>
<dbReference type="Pfam" id="PF06974">
    <property type="entry name" value="WS_DGAT_C"/>
    <property type="match status" value="1"/>
</dbReference>
<keyword evidence="6 14" id="KW-0808">Transferase</keyword>
<keyword evidence="15" id="KW-1185">Reference proteome</keyword>
<keyword evidence="9 14" id="KW-0012">Acyltransferase</keyword>
<evidence type="ECO:0000313" key="14">
    <source>
        <dbReference type="EMBL" id="PWF43158.1"/>
    </source>
</evidence>
<dbReference type="NCBIfam" id="TIGR02946">
    <property type="entry name" value="acyl_WS_DGAT"/>
    <property type="match status" value="1"/>
</dbReference>
<evidence type="ECO:0000256" key="10">
    <source>
        <dbReference type="ARBA" id="ARBA00048109"/>
    </source>
</evidence>
<evidence type="ECO:0000259" key="13">
    <source>
        <dbReference type="Pfam" id="PF06974"/>
    </source>
</evidence>
<dbReference type="GO" id="GO:0071731">
    <property type="term" value="P:response to nitric oxide"/>
    <property type="evidence" value="ECO:0007669"/>
    <property type="project" value="TreeGrafter"/>
</dbReference>
<dbReference type="InterPro" id="IPR009721">
    <property type="entry name" value="O-acyltransferase_WSD1_C"/>
</dbReference>
<evidence type="ECO:0000256" key="8">
    <source>
        <dbReference type="ARBA" id="ARBA00023098"/>
    </source>
</evidence>
<dbReference type="GO" id="GO:0051701">
    <property type="term" value="P:biological process involved in interaction with host"/>
    <property type="evidence" value="ECO:0007669"/>
    <property type="project" value="TreeGrafter"/>
</dbReference>
<comment type="similarity">
    <text evidence="3">Belongs to the long-chain O-acyltransferase family.</text>
</comment>
<reference evidence="14 15" key="1">
    <citation type="submission" date="2018-04" db="EMBL/GenBank/DDBJ databases">
        <title>Massilia violaceinigra sp. nov., a novel purple-pigmented bacterium isolated from Tianshan glacier, Xinjiang, China.</title>
        <authorList>
            <person name="Wang H."/>
        </authorList>
    </citation>
    <scope>NUCLEOTIDE SEQUENCE [LARGE SCALE GENOMIC DNA]</scope>
    <source>
        <strain evidence="14 15">B448-2</strain>
    </source>
</reference>
<feature type="region of interest" description="Disordered" evidence="11">
    <location>
        <begin position="506"/>
        <end position="550"/>
    </location>
</feature>
<keyword evidence="7" id="KW-0319">Glycerol metabolism</keyword>
<name>A0A2U2HFP4_9BURK</name>
<accession>A0A2U2HFP4</accession>
<feature type="domain" description="O-acyltransferase WSD1-like N-terminal" evidence="12">
    <location>
        <begin position="29"/>
        <end position="300"/>
    </location>
</feature>
<feature type="compositionally biased region" description="Basic residues" evidence="11">
    <location>
        <begin position="539"/>
        <end position="550"/>
    </location>
</feature>
<dbReference type="GO" id="GO:0005886">
    <property type="term" value="C:plasma membrane"/>
    <property type="evidence" value="ECO:0007669"/>
    <property type="project" value="TreeGrafter"/>
</dbReference>
<dbReference type="GO" id="GO:0019432">
    <property type="term" value="P:triglyceride biosynthetic process"/>
    <property type="evidence" value="ECO:0007669"/>
    <property type="project" value="UniProtKB-UniPathway"/>
</dbReference>
<dbReference type="InterPro" id="IPR004255">
    <property type="entry name" value="O-acyltransferase_WSD1_N"/>
</dbReference>
<dbReference type="GO" id="GO:0006071">
    <property type="term" value="P:glycerol metabolic process"/>
    <property type="evidence" value="ECO:0007669"/>
    <property type="project" value="UniProtKB-KW"/>
</dbReference>
<dbReference type="EC" id="2.3.1.20" evidence="4"/>
<protein>
    <recommendedName>
        <fullName evidence="4">diacylglycerol O-acyltransferase</fullName>
        <ecNumber evidence="4">2.3.1.20</ecNumber>
    </recommendedName>
</protein>
<organism evidence="14 15">
    <name type="scientific">Massilia glaciei</name>
    <dbReference type="NCBI Taxonomy" id="1524097"/>
    <lineage>
        <taxon>Bacteria</taxon>
        <taxon>Pseudomonadati</taxon>
        <taxon>Pseudomonadota</taxon>
        <taxon>Betaproteobacteria</taxon>
        <taxon>Burkholderiales</taxon>
        <taxon>Oxalobacteraceae</taxon>
        <taxon>Telluria group</taxon>
        <taxon>Massilia</taxon>
    </lineage>
</organism>
<dbReference type="AlphaFoldDB" id="A0A2U2HFP4"/>
<comment type="pathway">
    <text evidence="1">Glycerolipid metabolism; triacylglycerol biosynthesis.</text>
</comment>
<dbReference type="InterPro" id="IPR045034">
    <property type="entry name" value="O-acyltransferase_WSD1-like"/>
</dbReference>
<dbReference type="PANTHER" id="PTHR31650">
    <property type="entry name" value="O-ACYLTRANSFERASE (WSD1-LIKE) FAMILY PROTEIN"/>
    <property type="match status" value="1"/>
</dbReference>
<evidence type="ECO:0000256" key="4">
    <source>
        <dbReference type="ARBA" id="ARBA00013244"/>
    </source>
</evidence>